<evidence type="ECO:0000256" key="2">
    <source>
        <dbReference type="ARBA" id="ARBA00022475"/>
    </source>
</evidence>
<evidence type="ECO:0000256" key="1">
    <source>
        <dbReference type="ARBA" id="ARBA00004651"/>
    </source>
</evidence>
<evidence type="ECO:0000256" key="6">
    <source>
        <dbReference type="SAM" id="Phobius"/>
    </source>
</evidence>
<dbReference type="PANTHER" id="PTHR47371">
    <property type="entry name" value="LIPOTEICHOIC ACID SYNTHASE"/>
    <property type="match status" value="1"/>
</dbReference>
<evidence type="ECO:0000313" key="9">
    <source>
        <dbReference type="Proteomes" id="UP001606302"/>
    </source>
</evidence>
<feature type="domain" description="Sulfatase N-terminal" evidence="7">
    <location>
        <begin position="127"/>
        <end position="423"/>
    </location>
</feature>
<organism evidence="8 9">
    <name type="scientific">Pelomonas lactea</name>
    <dbReference type="NCBI Taxonomy" id="3299030"/>
    <lineage>
        <taxon>Bacteria</taxon>
        <taxon>Pseudomonadati</taxon>
        <taxon>Pseudomonadota</taxon>
        <taxon>Betaproteobacteria</taxon>
        <taxon>Burkholderiales</taxon>
        <taxon>Sphaerotilaceae</taxon>
        <taxon>Roseateles</taxon>
    </lineage>
</organism>
<proteinExistence type="predicted"/>
<keyword evidence="9" id="KW-1185">Reference proteome</keyword>
<feature type="transmembrane region" description="Helical" evidence="6">
    <location>
        <begin position="76"/>
        <end position="94"/>
    </location>
</feature>
<evidence type="ECO:0000259" key="7">
    <source>
        <dbReference type="Pfam" id="PF00884"/>
    </source>
</evidence>
<reference evidence="8 9" key="1">
    <citation type="submission" date="2024-08" db="EMBL/GenBank/DDBJ databases">
        <authorList>
            <person name="Lu H."/>
        </authorList>
    </citation>
    <scope>NUCLEOTIDE SEQUENCE [LARGE SCALE GENOMIC DNA]</scope>
    <source>
        <strain evidence="8 9">DXS20W</strain>
    </source>
</reference>
<gene>
    <name evidence="8" type="ORF">ACG04Q_22355</name>
</gene>
<dbReference type="EMBL" id="JBIGHX010000009">
    <property type="protein sequence ID" value="MFG6464328.1"/>
    <property type="molecule type" value="Genomic_DNA"/>
</dbReference>
<accession>A0ABW7GQW2</accession>
<comment type="subcellular location">
    <subcellularLocation>
        <location evidence="1">Cell membrane</location>
        <topology evidence="1">Multi-pass membrane protein</topology>
    </subcellularLocation>
</comment>
<dbReference type="Pfam" id="PF00884">
    <property type="entry name" value="Sulfatase"/>
    <property type="match status" value="1"/>
</dbReference>
<dbReference type="SUPFAM" id="SSF53649">
    <property type="entry name" value="Alkaline phosphatase-like"/>
    <property type="match status" value="1"/>
</dbReference>
<dbReference type="InterPro" id="IPR000917">
    <property type="entry name" value="Sulfatase_N"/>
</dbReference>
<evidence type="ECO:0000256" key="5">
    <source>
        <dbReference type="ARBA" id="ARBA00023136"/>
    </source>
</evidence>
<keyword evidence="2" id="KW-1003">Cell membrane</keyword>
<evidence type="ECO:0000313" key="8">
    <source>
        <dbReference type="EMBL" id="MFG6464328.1"/>
    </source>
</evidence>
<protein>
    <submittedName>
        <fullName evidence="8">Sulfatase-like hydrolase/transferase</fullName>
    </submittedName>
</protein>
<dbReference type="Proteomes" id="UP001606302">
    <property type="component" value="Unassembled WGS sequence"/>
</dbReference>
<dbReference type="InterPro" id="IPR050448">
    <property type="entry name" value="OpgB/LTA_synthase_biosynth"/>
</dbReference>
<keyword evidence="5 6" id="KW-0472">Membrane</keyword>
<keyword evidence="4 6" id="KW-1133">Transmembrane helix</keyword>
<name>A0ABW7GQW2_9BURK</name>
<feature type="transmembrane region" description="Helical" evidence="6">
    <location>
        <begin position="45"/>
        <end position="67"/>
    </location>
</feature>
<evidence type="ECO:0000256" key="3">
    <source>
        <dbReference type="ARBA" id="ARBA00022692"/>
    </source>
</evidence>
<dbReference type="Gene3D" id="3.40.720.10">
    <property type="entry name" value="Alkaline Phosphatase, subunit A"/>
    <property type="match status" value="1"/>
</dbReference>
<evidence type="ECO:0000256" key="4">
    <source>
        <dbReference type="ARBA" id="ARBA00022989"/>
    </source>
</evidence>
<dbReference type="InterPro" id="IPR017850">
    <property type="entry name" value="Alkaline_phosphatase_core_sf"/>
</dbReference>
<sequence>MTLVFALWAVVGTSWFMRHYFGLVTPDQVLFHLQHGGLGEADSRLYARAARCLAGVLGLTALSLFLLGRLRRVHRLPLLGALGVGAVLSVHATVADPCRPEADGGDYLARHYVDPGNVGWQAPAVRPDVLVVFVESLDEAYTHPRAGRAPLLPQLTRLQDDAQTLGRLHNLSGASWTLGGLFSALCGVPLQPVGVISRHAYDYAAHFYAGGHCLTDVLAGQGWQVSFYGGASLKFAGKGRFLQEHGVTRRFGAEQWRAAGVPVPARGWGLLDGGLAEQAWADMQRPRAPGEARASLLLTVDTHGPAGARDPACDAGSVRPADEDEDDVPVELMRGSLRCTDRVVASLVQRFVAQRDGRPKVVWIMGDHLSPAPLLDADLQPAAGGRTVFHALARYDADGRRLPGDDQRREFTHVDVLPTLAEAIGLRWAPQHRLGLGVSLLAEDRSPTLIEREGLAHVDGRLSCRSPLFQRLWLNET</sequence>
<comment type="caution">
    <text evidence="8">The sequence shown here is derived from an EMBL/GenBank/DDBJ whole genome shotgun (WGS) entry which is preliminary data.</text>
</comment>
<keyword evidence="3 6" id="KW-0812">Transmembrane</keyword>
<dbReference type="PANTHER" id="PTHR47371:SF3">
    <property type="entry name" value="PHOSPHOGLYCEROL TRANSFERASE I"/>
    <property type="match status" value="1"/>
</dbReference>